<dbReference type="EMBL" id="FONN01000002">
    <property type="protein sequence ID" value="SFE35214.1"/>
    <property type="molecule type" value="Genomic_DNA"/>
</dbReference>
<dbReference type="AlphaFoldDB" id="A0A1I1ZTS5"/>
<evidence type="ECO:0000313" key="1">
    <source>
        <dbReference type="EMBL" id="SFE35214.1"/>
    </source>
</evidence>
<evidence type="ECO:0000313" key="2">
    <source>
        <dbReference type="Proteomes" id="UP000183410"/>
    </source>
</evidence>
<accession>A0A1I1ZTS5</accession>
<organism evidence="1 2">
    <name type="scientific">Paenibacillus algorifonticola</name>
    <dbReference type="NCBI Taxonomy" id="684063"/>
    <lineage>
        <taxon>Bacteria</taxon>
        <taxon>Bacillati</taxon>
        <taxon>Bacillota</taxon>
        <taxon>Bacilli</taxon>
        <taxon>Bacillales</taxon>
        <taxon>Paenibacillaceae</taxon>
        <taxon>Paenibacillus</taxon>
    </lineage>
</organism>
<gene>
    <name evidence="1" type="ORF">SAMN04487969_10286</name>
</gene>
<sequence length="86" mass="9865">MSITAFQLQDDYPHYIFISLNDRTTANVERSHTNLSRLSGSMLHAHSSFIVSQLTDGSSFPVLFWHLFILPDNLSYHDYDVARVCC</sequence>
<dbReference type="Proteomes" id="UP000183410">
    <property type="component" value="Unassembled WGS sequence"/>
</dbReference>
<protein>
    <submittedName>
        <fullName evidence="1">Uncharacterized protein</fullName>
    </submittedName>
</protein>
<name>A0A1I1ZTS5_9BACL</name>
<keyword evidence="2" id="KW-1185">Reference proteome</keyword>
<reference evidence="2" key="1">
    <citation type="submission" date="2016-10" db="EMBL/GenBank/DDBJ databases">
        <authorList>
            <person name="Varghese N."/>
            <person name="Submissions S."/>
        </authorList>
    </citation>
    <scope>NUCLEOTIDE SEQUENCE [LARGE SCALE GENOMIC DNA]</scope>
    <source>
        <strain evidence="2">CGMCC 1.10223</strain>
    </source>
</reference>
<proteinExistence type="predicted"/>